<dbReference type="CTD" id="51364"/>
<dbReference type="PANTHER" id="PTHR13244:SF7">
    <property type="entry name" value="ZINC FINGER MYND DOMAIN-CONTAINING PROTEIN 10"/>
    <property type="match status" value="1"/>
</dbReference>
<organism evidence="1 2">
    <name type="scientific">Ceratina calcarata</name>
    <dbReference type="NCBI Taxonomy" id="156304"/>
    <lineage>
        <taxon>Eukaryota</taxon>
        <taxon>Metazoa</taxon>
        <taxon>Ecdysozoa</taxon>
        <taxon>Arthropoda</taxon>
        <taxon>Hexapoda</taxon>
        <taxon>Insecta</taxon>
        <taxon>Pterygota</taxon>
        <taxon>Neoptera</taxon>
        <taxon>Endopterygota</taxon>
        <taxon>Hymenoptera</taxon>
        <taxon>Apocrita</taxon>
        <taxon>Aculeata</taxon>
        <taxon>Apoidea</taxon>
        <taxon>Anthophila</taxon>
        <taxon>Apidae</taxon>
        <taxon>Ceratina</taxon>
        <taxon>Zadontomerus</taxon>
    </lineage>
</organism>
<dbReference type="InterPro" id="IPR052298">
    <property type="entry name" value="ZMYND10"/>
</dbReference>
<dbReference type="AlphaFoldDB" id="A0AAJ7IZN1"/>
<sequence>FLQISILIYEAIQIDIWKHKVFPLLVETNGEPKNTFMLFTIFYHEDTVVSLLENVLFHCESAETMDDTVLDLVDYSFKSVSLLLNAGEREIYENIKDPNSCLQEIFEKKKELEFDIGMRCISILRYLAEFADNLPLCVLSRLLATHDIPYLLVELIEAHPWKKENTDGENMIYNSGWRKVKSNEEEKVSKIEGQVWFALRELLLNPKSAPYYEITEHRFSQLLKLQKYLNDCVLDQISPLIDLKRWLSYLSVSSSYNKSPAAVNVELIPQIRLSIMEKYHKKWKKLTKHQSKFIYTTDTEYIKNAAQILSDAYDLDKLDCIEIKECFLCHGQAKKRCSKCKDAWYCGRYTYNFFQFIQVLLIVLYFY</sequence>
<gene>
    <name evidence="2" type="primary">LOC108625102</name>
</gene>
<name>A0AAJ7IZN1_9HYME</name>
<dbReference type="RefSeq" id="XP_017880339.1">
    <property type="nucleotide sequence ID" value="XM_018024850.2"/>
</dbReference>
<dbReference type="KEGG" id="ccal:108625102"/>
<dbReference type="GO" id="GO:0036159">
    <property type="term" value="P:inner dynein arm assembly"/>
    <property type="evidence" value="ECO:0007669"/>
    <property type="project" value="TreeGrafter"/>
</dbReference>
<evidence type="ECO:0000313" key="2">
    <source>
        <dbReference type="RefSeq" id="XP_017880339.1"/>
    </source>
</evidence>
<dbReference type="Proteomes" id="UP000694925">
    <property type="component" value="Unplaced"/>
</dbReference>
<dbReference type="GO" id="GO:0036158">
    <property type="term" value="P:outer dynein arm assembly"/>
    <property type="evidence" value="ECO:0007669"/>
    <property type="project" value="TreeGrafter"/>
</dbReference>
<dbReference type="PANTHER" id="PTHR13244">
    <property type="entry name" value="ZINC FINGER MYND DOMAIN CONTAINING PROTEIN 10"/>
    <property type="match status" value="1"/>
</dbReference>
<evidence type="ECO:0000313" key="1">
    <source>
        <dbReference type="Proteomes" id="UP000694925"/>
    </source>
</evidence>
<dbReference type="GO" id="GO:0005737">
    <property type="term" value="C:cytoplasm"/>
    <property type="evidence" value="ECO:0007669"/>
    <property type="project" value="TreeGrafter"/>
</dbReference>
<protein>
    <submittedName>
        <fullName evidence="2">Zinc finger MYND domain-containing protein 10</fullName>
    </submittedName>
</protein>
<dbReference type="GeneID" id="108625102"/>
<feature type="non-terminal residue" evidence="2">
    <location>
        <position position="1"/>
    </location>
</feature>
<proteinExistence type="predicted"/>
<accession>A0AAJ7IZN1</accession>
<dbReference type="GO" id="GO:0034451">
    <property type="term" value="C:centriolar satellite"/>
    <property type="evidence" value="ECO:0007669"/>
    <property type="project" value="TreeGrafter"/>
</dbReference>
<dbReference type="GO" id="GO:0044458">
    <property type="term" value="P:motile cilium assembly"/>
    <property type="evidence" value="ECO:0007669"/>
    <property type="project" value="TreeGrafter"/>
</dbReference>
<keyword evidence="1" id="KW-1185">Reference proteome</keyword>
<reference evidence="2" key="1">
    <citation type="submission" date="2025-08" db="UniProtKB">
        <authorList>
            <consortium name="RefSeq"/>
        </authorList>
    </citation>
    <scope>IDENTIFICATION</scope>
    <source>
        <tissue evidence="2">Whole body</tissue>
    </source>
</reference>